<sequence>MNQESATPELSSGESNVYSPATVPPSLIDAQKQKAALLGQSSEPESTDSKGPEADTATAEQSCNPEVPEAAADTDTLEPSCSPEESYKKLYAEMYKKAYNEAYQKACWDSFNRSYTAGFNAKFTDHYMKAYIRNKKQDALMKLDLDKIPFPNDEVSTVPTFYT</sequence>
<dbReference type="EMBL" id="PQXK01000171">
    <property type="protein sequence ID" value="TGO35076.1"/>
    <property type="molecule type" value="Genomic_DNA"/>
</dbReference>
<evidence type="ECO:0000256" key="1">
    <source>
        <dbReference type="SAM" id="MobiDB-lite"/>
    </source>
</evidence>
<organism evidence="2 3">
    <name type="scientific">Botrytis hyacinthi</name>
    <dbReference type="NCBI Taxonomy" id="278943"/>
    <lineage>
        <taxon>Eukaryota</taxon>
        <taxon>Fungi</taxon>
        <taxon>Dikarya</taxon>
        <taxon>Ascomycota</taxon>
        <taxon>Pezizomycotina</taxon>
        <taxon>Leotiomycetes</taxon>
        <taxon>Helotiales</taxon>
        <taxon>Sclerotiniaceae</taxon>
        <taxon>Botrytis</taxon>
    </lineage>
</organism>
<dbReference type="Proteomes" id="UP000297814">
    <property type="component" value="Unassembled WGS sequence"/>
</dbReference>
<dbReference type="AlphaFoldDB" id="A0A4Z1GDN3"/>
<feature type="compositionally biased region" description="Polar residues" evidence="1">
    <location>
        <begin position="1"/>
        <end position="19"/>
    </location>
</feature>
<comment type="caution">
    <text evidence="2">The sequence shown here is derived from an EMBL/GenBank/DDBJ whole genome shotgun (WGS) entry which is preliminary data.</text>
</comment>
<evidence type="ECO:0000313" key="3">
    <source>
        <dbReference type="Proteomes" id="UP000297814"/>
    </source>
</evidence>
<protein>
    <submittedName>
        <fullName evidence="2">Uncharacterized protein</fullName>
    </submittedName>
</protein>
<reference evidence="2 3" key="1">
    <citation type="submission" date="2017-12" db="EMBL/GenBank/DDBJ databases">
        <title>Comparative genomics of Botrytis spp.</title>
        <authorList>
            <person name="Valero-Jimenez C.A."/>
            <person name="Tapia P."/>
            <person name="Veloso J."/>
            <person name="Silva-Moreno E."/>
            <person name="Staats M."/>
            <person name="Valdes J.H."/>
            <person name="Van Kan J.A.L."/>
        </authorList>
    </citation>
    <scope>NUCLEOTIDE SEQUENCE [LARGE SCALE GENOMIC DNA]</scope>
    <source>
        <strain evidence="2 3">Bh0001</strain>
    </source>
</reference>
<feature type="region of interest" description="Disordered" evidence="1">
    <location>
        <begin position="1"/>
        <end position="82"/>
    </location>
</feature>
<gene>
    <name evidence="2" type="ORF">BHYA_0171g00120</name>
</gene>
<keyword evidence="3" id="KW-1185">Reference proteome</keyword>
<name>A0A4Z1GDN3_9HELO</name>
<proteinExistence type="predicted"/>
<evidence type="ECO:0000313" key="2">
    <source>
        <dbReference type="EMBL" id="TGO35076.1"/>
    </source>
</evidence>
<accession>A0A4Z1GDN3</accession>